<name>A0A3R8J5Q1_9LACO</name>
<dbReference type="AlphaFoldDB" id="A0A3R8J5Q1"/>
<feature type="chain" id="PRO_5038773764" description="D-alanyl-D-alanine carboxypeptidase" evidence="1">
    <location>
        <begin position="30"/>
        <end position="197"/>
    </location>
</feature>
<keyword evidence="3" id="KW-1185">Reference proteome</keyword>
<evidence type="ECO:0000256" key="1">
    <source>
        <dbReference type="SAM" id="SignalP"/>
    </source>
</evidence>
<evidence type="ECO:0008006" key="4">
    <source>
        <dbReference type="Google" id="ProtNLM"/>
    </source>
</evidence>
<dbReference type="Proteomes" id="UP000283633">
    <property type="component" value="Unassembled WGS sequence"/>
</dbReference>
<reference evidence="2 3" key="1">
    <citation type="submission" date="2018-08" db="EMBL/GenBank/DDBJ databases">
        <title>Genome Lactobacillus garii FI11369.</title>
        <authorList>
            <person name="Diaz M."/>
            <person name="Narbad A."/>
        </authorList>
    </citation>
    <scope>NUCLEOTIDE SEQUENCE [LARGE SCALE GENOMIC DNA]</scope>
    <source>
        <strain evidence="2 3">FI11369</strain>
    </source>
</reference>
<accession>A0A3R8J5Q1</accession>
<evidence type="ECO:0000313" key="2">
    <source>
        <dbReference type="EMBL" id="RRK09749.1"/>
    </source>
</evidence>
<organism evidence="2 3">
    <name type="scientific">Lactiplantibacillus garii</name>
    <dbReference type="NCBI Taxonomy" id="2306423"/>
    <lineage>
        <taxon>Bacteria</taxon>
        <taxon>Bacillati</taxon>
        <taxon>Bacillota</taxon>
        <taxon>Bacilli</taxon>
        <taxon>Lactobacillales</taxon>
        <taxon>Lactobacillaceae</taxon>
        <taxon>Lactiplantibacillus</taxon>
    </lineage>
</organism>
<dbReference type="EMBL" id="QWZQ01000041">
    <property type="protein sequence ID" value="RRK09749.1"/>
    <property type="molecule type" value="Genomic_DNA"/>
</dbReference>
<gene>
    <name evidence="2" type="ORF">D1831_11120</name>
</gene>
<protein>
    <recommendedName>
        <fullName evidence="4">D-alanyl-D-alanine carboxypeptidase</fullName>
    </recommendedName>
</protein>
<sequence length="197" mass="22100">MKFKQRVMLGVTLLGSAALIGMGSQPNNAAAASKHRGKAVSKTYRSKATKVSHKAYYSLSKKGVTYKLSGSLKKPVLKANHALKKYTKTTWVRSKKMTVTKKGHKVRYYYVKNAKTGAAGWTKVTNLKAGKNGQATTPKKTKAKVYYRSTTKVGKLYQLKGKNSYVYFQKGKKLAKNKKYTKTRQKVHLLLRQTGWD</sequence>
<feature type="signal peptide" evidence="1">
    <location>
        <begin position="1"/>
        <end position="29"/>
    </location>
</feature>
<comment type="caution">
    <text evidence="2">The sequence shown here is derived from an EMBL/GenBank/DDBJ whole genome shotgun (WGS) entry which is preliminary data.</text>
</comment>
<keyword evidence="1" id="KW-0732">Signal</keyword>
<dbReference type="OrthoDB" id="2329850at2"/>
<proteinExistence type="predicted"/>
<dbReference type="RefSeq" id="WP_125072994.1">
    <property type="nucleotide sequence ID" value="NZ_QWZQ01000041.1"/>
</dbReference>
<evidence type="ECO:0000313" key="3">
    <source>
        <dbReference type="Proteomes" id="UP000283633"/>
    </source>
</evidence>